<dbReference type="AlphaFoldDB" id="A0A4Z0GL35"/>
<dbReference type="Pfam" id="PF04134">
    <property type="entry name" value="DCC1-like"/>
    <property type="match status" value="1"/>
</dbReference>
<sequence>MNFSHLRIKVYYDGWCPVCRTIKKQVKRLDWLNLIEMVSMREEKNISDINVPIEELEKRMFARSLISNKIYSDIEAFTAMILRIPLLSIFWLPLKILSILGIGRPLYDFFAKRRLIIPVGHCNDEKCLIEVPKEKE</sequence>
<accession>A0A4Z0GL35</accession>
<gene>
    <name evidence="1" type="ORF">E4665_15935</name>
</gene>
<protein>
    <submittedName>
        <fullName evidence="1">DUF393 domain-containing protein</fullName>
    </submittedName>
</protein>
<organism evidence="1 2">
    <name type="scientific">Sporolactobacillus shoreae</name>
    <dbReference type="NCBI Taxonomy" id="1465501"/>
    <lineage>
        <taxon>Bacteria</taxon>
        <taxon>Bacillati</taxon>
        <taxon>Bacillota</taxon>
        <taxon>Bacilli</taxon>
        <taxon>Bacillales</taxon>
        <taxon>Sporolactobacillaceae</taxon>
        <taxon>Sporolactobacillus</taxon>
    </lineage>
</organism>
<evidence type="ECO:0000313" key="2">
    <source>
        <dbReference type="Proteomes" id="UP000298347"/>
    </source>
</evidence>
<proteinExistence type="predicted"/>
<dbReference type="GO" id="GO:0015035">
    <property type="term" value="F:protein-disulfide reductase activity"/>
    <property type="evidence" value="ECO:0007669"/>
    <property type="project" value="InterPro"/>
</dbReference>
<evidence type="ECO:0000313" key="1">
    <source>
        <dbReference type="EMBL" id="TGA96353.1"/>
    </source>
</evidence>
<comment type="caution">
    <text evidence="1">The sequence shown here is derived from an EMBL/GenBank/DDBJ whole genome shotgun (WGS) entry which is preliminary data.</text>
</comment>
<dbReference type="EMBL" id="SRJD01000026">
    <property type="protein sequence ID" value="TGA96353.1"/>
    <property type="molecule type" value="Genomic_DNA"/>
</dbReference>
<dbReference type="InterPro" id="IPR007263">
    <property type="entry name" value="DCC1-like"/>
</dbReference>
<dbReference type="OrthoDB" id="1260738at2"/>
<dbReference type="RefSeq" id="WP_135349792.1">
    <property type="nucleotide sequence ID" value="NZ_SRJD01000026.1"/>
</dbReference>
<name>A0A4Z0GL35_9BACL</name>
<reference evidence="1 2" key="1">
    <citation type="journal article" date="2015" name="Int. J. Syst. Evol. Microbiol.">
        <title>Sporolactobacillus shoreae sp. nov. and Sporolactobacillus spathodeae sp. nov., two spore-forming lactic acid bacteria isolated from tree barks in Thailand.</title>
        <authorList>
            <person name="Thamacharoensuk T."/>
            <person name="Kitahara M."/>
            <person name="Ohkuma M."/>
            <person name="Thongchul N."/>
            <person name="Tanasupawat S."/>
        </authorList>
    </citation>
    <scope>NUCLEOTIDE SEQUENCE [LARGE SCALE GENOMIC DNA]</scope>
    <source>
        <strain evidence="1 2">BK92</strain>
    </source>
</reference>
<dbReference type="Proteomes" id="UP000298347">
    <property type="component" value="Unassembled WGS sequence"/>
</dbReference>
<keyword evidence="2" id="KW-1185">Reference proteome</keyword>